<comment type="caution">
    <text evidence="1">The sequence shown here is derived from an EMBL/GenBank/DDBJ whole genome shotgun (WGS) entry which is preliminary data.</text>
</comment>
<gene>
    <name evidence="1" type="ORF">Mgra_00002141</name>
</gene>
<dbReference type="EMBL" id="JABEBT010000012">
    <property type="protein sequence ID" value="KAF7638463.1"/>
    <property type="molecule type" value="Genomic_DNA"/>
</dbReference>
<organism evidence="1 2">
    <name type="scientific">Meloidogyne graminicola</name>
    <dbReference type="NCBI Taxonomy" id="189291"/>
    <lineage>
        <taxon>Eukaryota</taxon>
        <taxon>Metazoa</taxon>
        <taxon>Ecdysozoa</taxon>
        <taxon>Nematoda</taxon>
        <taxon>Chromadorea</taxon>
        <taxon>Rhabditida</taxon>
        <taxon>Tylenchina</taxon>
        <taxon>Tylenchomorpha</taxon>
        <taxon>Tylenchoidea</taxon>
        <taxon>Meloidogynidae</taxon>
        <taxon>Meloidogyninae</taxon>
        <taxon>Meloidogyne</taxon>
    </lineage>
</organism>
<sequence length="128" mass="14331">MGPFGDHLNVCRRDLVSQKHFCKFSFVLDYIISFFLEESLICSNNSSLFAFKLLLIQILKIYLTSSTLLNKALSNVPGAASKGPSSPFGSCVPPILEKRPKKRKYRRILTGLPTKEILLFLISSIPPV</sequence>
<reference evidence="1" key="1">
    <citation type="journal article" date="2020" name="Ecol. Evol.">
        <title>Genome structure and content of the rice root-knot nematode (Meloidogyne graminicola).</title>
        <authorList>
            <person name="Phan N.T."/>
            <person name="Danchin E.G.J."/>
            <person name="Klopp C."/>
            <person name="Perfus-Barbeoch L."/>
            <person name="Kozlowski D.K."/>
            <person name="Koutsovoulos G.D."/>
            <person name="Lopez-Roques C."/>
            <person name="Bouchez O."/>
            <person name="Zahm M."/>
            <person name="Besnard G."/>
            <person name="Bellafiore S."/>
        </authorList>
    </citation>
    <scope>NUCLEOTIDE SEQUENCE</scope>
    <source>
        <strain evidence="1">VN-18</strain>
    </source>
</reference>
<evidence type="ECO:0000313" key="1">
    <source>
        <dbReference type="EMBL" id="KAF7638463.1"/>
    </source>
</evidence>
<proteinExistence type="predicted"/>
<dbReference type="Proteomes" id="UP000605970">
    <property type="component" value="Unassembled WGS sequence"/>
</dbReference>
<name>A0A8S9ZZY6_9BILA</name>
<dbReference type="AlphaFoldDB" id="A0A8S9ZZY6"/>
<protein>
    <submittedName>
        <fullName evidence="1">Uncharacterized protein</fullName>
    </submittedName>
</protein>
<accession>A0A8S9ZZY6</accession>
<evidence type="ECO:0000313" key="2">
    <source>
        <dbReference type="Proteomes" id="UP000605970"/>
    </source>
</evidence>
<keyword evidence="2" id="KW-1185">Reference proteome</keyword>